<dbReference type="PIRSF" id="PIRSF037259">
    <property type="entry name" value="EcsB_ABC"/>
    <property type="match status" value="1"/>
</dbReference>
<feature type="transmembrane region" description="Helical" evidence="1">
    <location>
        <begin position="189"/>
        <end position="206"/>
    </location>
</feature>
<dbReference type="Proteomes" id="UP000602076">
    <property type="component" value="Unassembled WGS sequence"/>
</dbReference>
<dbReference type="InterPro" id="IPR010288">
    <property type="entry name" value="EcsB_ABC"/>
</dbReference>
<dbReference type="RefSeq" id="WP_190999799.1">
    <property type="nucleotide sequence ID" value="NZ_JACXSI010000066.1"/>
</dbReference>
<sequence length="407" mass="47817">MNSTVLWKERFSLFMQEMQRYMRYIFNGHFVIVLVIGLGGLAYYYSQWVDSLDGSFPAALLLAVIMAIPLTNSPIYTFLKEPDMFFLLPVETKLDDYFRRSIRLSTVFQGYILLMFLAVAMPLYAAVENGQLKDFFYLFAVLLVWKYFNIRIRWSILHYQENSVRHIDSLVRYLMNFGLALLLFSKASIVYVLLLFVVLLALFLYFEKATKQKLLKWELLIELENKRMMAFYRFANMFTDVPKLKEKIKRRQWLNPIMSLVGYRHENTYSYLYVRTFCRSSDFLGLFVRLTLIGIFVLLSLTSLIPQIIGAGLFVYVTGFQLIAIRRQHENMIWHDLYPIAETVKNKAVEKLLTNVLFIQGVIFALVALFTNSLIAFIAVLAISIMMILLLKSYYAKVVRKLQHKWD</sequence>
<dbReference type="AlphaFoldDB" id="A0A927CYY5"/>
<comment type="caution">
    <text evidence="2">The sequence shown here is derived from an EMBL/GenBank/DDBJ whole genome shotgun (WGS) entry which is preliminary data.</text>
</comment>
<feature type="transmembrane region" description="Helical" evidence="1">
    <location>
        <begin position="352"/>
        <end position="370"/>
    </location>
</feature>
<proteinExistence type="predicted"/>
<keyword evidence="1" id="KW-0812">Transmembrane</keyword>
<dbReference type="EMBL" id="JACXSI010000066">
    <property type="protein sequence ID" value="MBD3110263.1"/>
    <property type="molecule type" value="Genomic_DNA"/>
</dbReference>
<name>A0A927CYY5_9BACI</name>
<reference evidence="2" key="1">
    <citation type="submission" date="2020-09" db="EMBL/GenBank/DDBJ databases">
        <title>Bacillus faecalis sp. nov., a moderately halophilic bacterium isolated from cow faeces.</title>
        <authorList>
            <person name="Jiang L."/>
            <person name="Lee J."/>
        </authorList>
    </citation>
    <scope>NUCLEOTIDE SEQUENCE</scope>
    <source>
        <strain evidence="2">AGMB 02131</strain>
    </source>
</reference>
<dbReference type="Pfam" id="PF05975">
    <property type="entry name" value="EcsB"/>
    <property type="match status" value="1"/>
</dbReference>
<evidence type="ECO:0000313" key="2">
    <source>
        <dbReference type="EMBL" id="MBD3110263.1"/>
    </source>
</evidence>
<keyword evidence="1" id="KW-1133">Transmembrane helix</keyword>
<organism evidence="2 3">
    <name type="scientific">Peribacillus faecalis</name>
    <dbReference type="NCBI Taxonomy" id="2772559"/>
    <lineage>
        <taxon>Bacteria</taxon>
        <taxon>Bacillati</taxon>
        <taxon>Bacillota</taxon>
        <taxon>Bacilli</taxon>
        <taxon>Bacillales</taxon>
        <taxon>Bacillaceae</taxon>
        <taxon>Peribacillus</taxon>
    </lineage>
</organism>
<dbReference type="GO" id="GO:0016020">
    <property type="term" value="C:membrane"/>
    <property type="evidence" value="ECO:0007669"/>
    <property type="project" value="InterPro"/>
</dbReference>
<keyword evidence="1" id="KW-0472">Membrane</keyword>
<gene>
    <name evidence="2" type="ORF">IEO70_18210</name>
</gene>
<evidence type="ECO:0000313" key="3">
    <source>
        <dbReference type="Proteomes" id="UP000602076"/>
    </source>
</evidence>
<accession>A0A927CYY5</accession>
<feature type="transmembrane region" description="Helical" evidence="1">
    <location>
        <begin position="21"/>
        <end position="46"/>
    </location>
</feature>
<feature type="transmembrane region" description="Helical" evidence="1">
    <location>
        <begin position="283"/>
        <end position="302"/>
    </location>
</feature>
<keyword evidence="3" id="KW-1185">Reference proteome</keyword>
<protein>
    <submittedName>
        <fullName evidence="2">ABC transporter permease</fullName>
    </submittedName>
</protein>
<feature type="transmembrane region" description="Helical" evidence="1">
    <location>
        <begin position="376"/>
        <end position="395"/>
    </location>
</feature>
<evidence type="ECO:0000256" key="1">
    <source>
        <dbReference type="SAM" id="Phobius"/>
    </source>
</evidence>
<feature type="transmembrane region" description="Helical" evidence="1">
    <location>
        <begin position="100"/>
        <end position="123"/>
    </location>
</feature>
<feature type="transmembrane region" description="Helical" evidence="1">
    <location>
        <begin position="308"/>
        <end position="325"/>
    </location>
</feature>
<feature type="transmembrane region" description="Helical" evidence="1">
    <location>
        <begin position="58"/>
        <end position="79"/>
    </location>
</feature>